<name>A0A835EM29_9POAL</name>
<protein>
    <submittedName>
        <fullName evidence="2">Uncharacterized protein</fullName>
    </submittedName>
</protein>
<evidence type="ECO:0000313" key="2">
    <source>
        <dbReference type="EMBL" id="KAF8698661.1"/>
    </source>
</evidence>
<organism evidence="2 3">
    <name type="scientific">Digitaria exilis</name>
    <dbReference type="NCBI Taxonomy" id="1010633"/>
    <lineage>
        <taxon>Eukaryota</taxon>
        <taxon>Viridiplantae</taxon>
        <taxon>Streptophyta</taxon>
        <taxon>Embryophyta</taxon>
        <taxon>Tracheophyta</taxon>
        <taxon>Spermatophyta</taxon>
        <taxon>Magnoliopsida</taxon>
        <taxon>Liliopsida</taxon>
        <taxon>Poales</taxon>
        <taxon>Poaceae</taxon>
        <taxon>PACMAD clade</taxon>
        <taxon>Panicoideae</taxon>
        <taxon>Panicodae</taxon>
        <taxon>Paniceae</taxon>
        <taxon>Anthephorinae</taxon>
        <taxon>Digitaria</taxon>
    </lineage>
</organism>
<feature type="region of interest" description="Disordered" evidence="1">
    <location>
        <begin position="1"/>
        <end position="23"/>
    </location>
</feature>
<dbReference type="OrthoDB" id="645585at2759"/>
<accession>A0A835EM29</accession>
<dbReference type="EMBL" id="JACEFO010001862">
    <property type="protein sequence ID" value="KAF8698661.1"/>
    <property type="molecule type" value="Genomic_DNA"/>
</dbReference>
<reference evidence="2" key="1">
    <citation type="submission" date="2020-07" db="EMBL/GenBank/DDBJ databases">
        <title>Genome sequence and genetic diversity analysis of an under-domesticated orphan crop, white fonio (Digitaria exilis).</title>
        <authorList>
            <person name="Bennetzen J.L."/>
            <person name="Chen S."/>
            <person name="Ma X."/>
            <person name="Wang X."/>
            <person name="Yssel A.E.J."/>
            <person name="Chaluvadi S.R."/>
            <person name="Johnson M."/>
            <person name="Gangashetty P."/>
            <person name="Hamidou F."/>
            <person name="Sanogo M.D."/>
            <person name="Zwaenepoel A."/>
            <person name="Wallace J."/>
            <person name="Van De Peer Y."/>
            <person name="Van Deynze A."/>
        </authorList>
    </citation>
    <scope>NUCLEOTIDE SEQUENCE</scope>
    <source>
        <tissue evidence="2">Leaves</tissue>
    </source>
</reference>
<dbReference type="Proteomes" id="UP000636709">
    <property type="component" value="Unassembled WGS sequence"/>
</dbReference>
<keyword evidence="3" id="KW-1185">Reference proteome</keyword>
<gene>
    <name evidence="2" type="ORF">HU200_034910</name>
</gene>
<evidence type="ECO:0000256" key="1">
    <source>
        <dbReference type="SAM" id="MobiDB-lite"/>
    </source>
</evidence>
<evidence type="ECO:0000313" key="3">
    <source>
        <dbReference type="Proteomes" id="UP000636709"/>
    </source>
</evidence>
<comment type="caution">
    <text evidence="2">The sequence shown here is derived from an EMBL/GenBank/DDBJ whole genome shotgun (WGS) entry which is preliminary data.</text>
</comment>
<dbReference type="AlphaFoldDB" id="A0A835EM29"/>
<proteinExistence type="predicted"/>
<sequence length="50" mass="5875">MGPREWRREESASPIPYREGPLEYSPAKMCDCGEKAARWISWRNDNPGRH</sequence>
<feature type="compositionally biased region" description="Basic and acidic residues" evidence="1">
    <location>
        <begin position="1"/>
        <end position="11"/>
    </location>
</feature>